<dbReference type="Proteomes" id="UP000245014">
    <property type="component" value="Unassembled WGS sequence"/>
</dbReference>
<reference evidence="1 2" key="1">
    <citation type="submission" date="2018-05" db="EMBL/GenBank/DDBJ databases">
        <title>Antimicrobial susceptibility testing and genomic analysis of Arcobacter skirrowii strains and one Arcobacter butzleri isolated from German poultry farms.</title>
        <authorList>
            <person name="Haenel I."/>
            <person name="Hotzel H."/>
            <person name="Tomaso H."/>
            <person name="Busch A."/>
        </authorList>
    </citation>
    <scope>NUCLEOTIDE SEQUENCE [LARGE SCALE GENOMIC DNA]</scope>
    <source>
        <strain evidence="2">v</strain>
    </source>
</reference>
<dbReference type="EMBL" id="QEYI01000003">
    <property type="protein sequence ID" value="PWE21496.1"/>
    <property type="molecule type" value="Genomic_DNA"/>
</dbReference>
<keyword evidence="1" id="KW-0238">DNA-binding</keyword>
<dbReference type="GO" id="GO:0003677">
    <property type="term" value="F:DNA binding"/>
    <property type="evidence" value="ECO:0007669"/>
    <property type="project" value="UniProtKB-KW"/>
</dbReference>
<gene>
    <name evidence="1" type="ORF">DF188_04565</name>
</gene>
<comment type="caution">
    <text evidence="1">The sequence shown here is derived from an EMBL/GenBank/DDBJ whole genome shotgun (WGS) entry which is preliminary data.</text>
</comment>
<sequence>MFQARGNKMQDLSNLVVYNDGELELKVSVDSETIWLTQLQMSQLFDTSTDNVGLHLKNIYLEKELDENSTTEFFSVVRKEGNRLVKRELKHYNLDVIICVGYRVSSLRATKFRQWATSVLKNYIQNGYAINGEKITNDRFVSLENDVNILKSQMNKINSKIKENSLEFNQNIFFDGQIYDAYIFVNDLLKLAKEEVILIDNYIDDTVFTLFSKYPNINFTIYTSTISKQLKLDFEKYSKQYKNISLKTFKSSHDRFLIIDKKEIYHLGASFKDLGKKWFAFSKMSLNSLNLDDILDKLEV</sequence>
<dbReference type="PANTHER" id="PTHR35810">
    <property type="entry name" value="CYTOPLASMIC PROTEIN-RELATED"/>
    <property type="match status" value="1"/>
</dbReference>
<dbReference type="InterPro" id="IPR011204">
    <property type="entry name" value="Virulence_RhuM-like"/>
</dbReference>
<dbReference type="PANTHER" id="PTHR35810:SF1">
    <property type="entry name" value="CYTOPLASMIC PROTEIN"/>
    <property type="match status" value="1"/>
</dbReference>
<accession>A0A2U2C0J2</accession>
<dbReference type="AlphaFoldDB" id="A0A2U2C0J2"/>
<evidence type="ECO:0000313" key="1">
    <source>
        <dbReference type="EMBL" id="PWE21496.1"/>
    </source>
</evidence>
<evidence type="ECO:0000313" key="2">
    <source>
        <dbReference type="Proteomes" id="UP000245014"/>
    </source>
</evidence>
<proteinExistence type="predicted"/>
<organism evidence="1 2">
    <name type="scientific">Aliarcobacter skirrowii</name>
    <dbReference type="NCBI Taxonomy" id="28200"/>
    <lineage>
        <taxon>Bacteria</taxon>
        <taxon>Pseudomonadati</taxon>
        <taxon>Campylobacterota</taxon>
        <taxon>Epsilonproteobacteria</taxon>
        <taxon>Campylobacterales</taxon>
        <taxon>Arcobacteraceae</taxon>
        <taxon>Aliarcobacter</taxon>
    </lineage>
</organism>
<protein>
    <submittedName>
        <fullName evidence="1">DNA-binding protein</fullName>
    </submittedName>
</protein>
<dbReference type="Pfam" id="PF13310">
    <property type="entry name" value="Virulence_RhuM"/>
    <property type="match status" value="1"/>
</dbReference>
<name>A0A2U2C0J2_9BACT</name>